<dbReference type="SUPFAM" id="SSF48366">
    <property type="entry name" value="Ras GEF"/>
    <property type="match status" value="1"/>
</dbReference>
<dbReference type="STRING" id="8022.A0A060Z6R2"/>
<sequence length="143" mass="16878">MTTNDLCQALLGQYPLHTALSLSEEGKEALYRKRKVLHLVSHWTRLYKDFLREDEHIKTFMKTLSRCVLEDLYEFPSLEKDMKEFQKLLRRRHTVDECPPQQKSKPLFQQLSLKENSLPLRFPRADTKEGENTHTCDAVIVCD</sequence>
<keyword evidence="1" id="KW-0344">Guanine-nucleotide releasing factor</keyword>
<dbReference type="GO" id="GO:0005085">
    <property type="term" value="F:guanyl-nucleotide exchange factor activity"/>
    <property type="evidence" value="ECO:0007669"/>
    <property type="project" value="UniProtKB-KW"/>
</dbReference>
<dbReference type="InterPro" id="IPR023578">
    <property type="entry name" value="Ras_GEF_dom_sf"/>
</dbReference>
<dbReference type="PROSITE" id="PS50212">
    <property type="entry name" value="RASGEF_NTER"/>
    <property type="match status" value="1"/>
</dbReference>
<gene>
    <name evidence="3" type="ORF">GSONMT00046518001</name>
</gene>
<organism evidence="3 4">
    <name type="scientific">Oncorhynchus mykiss</name>
    <name type="common">Rainbow trout</name>
    <name type="synonym">Salmo gairdneri</name>
    <dbReference type="NCBI Taxonomy" id="8022"/>
    <lineage>
        <taxon>Eukaryota</taxon>
        <taxon>Metazoa</taxon>
        <taxon>Chordata</taxon>
        <taxon>Craniata</taxon>
        <taxon>Vertebrata</taxon>
        <taxon>Euteleostomi</taxon>
        <taxon>Actinopterygii</taxon>
        <taxon>Neopterygii</taxon>
        <taxon>Teleostei</taxon>
        <taxon>Protacanthopterygii</taxon>
        <taxon>Salmoniformes</taxon>
        <taxon>Salmonidae</taxon>
        <taxon>Salmoninae</taxon>
        <taxon>Oncorhynchus</taxon>
    </lineage>
</organism>
<protein>
    <recommendedName>
        <fullName evidence="2">N-terminal Ras-GEF domain-containing protein</fullName>
    </recommendedName>
</protein>
<name>A0A060Z6R2_ONCMY</name>
<feature type="domain" description="N-terminal Ras-GEF" evidence="2">
    <location>
        <begin position="1"/>
        <end position="90"/>
    </location>
</feature>
<evidence type="ECO:0000313" key="4">
    <source>
        <dbReference type="Proteomes" id="UP000193380"/>
    </source>
</evidence>
<dbReference type="Proteomes" id="UP000193380">
    <property type="component" value="Unassembled WGS sequence"/>
</dbReference>
<reference evidence="3" key="2">
    <citation type="submission" date="2014-03" db="EMBL/GenBank/DDBJ databases">
        <authorList>
            <person name="Genoscope - CEA"/>
        </authorList>
    </citation>
    <scope>NUCLEOTIDE SEQUENCE</scope>
</reference>
<dbReference type="AlphaFoldDB" id="A0A060Z6R2"/>
<evidence type="ECO:0000259" key="2">
    <source>
        <dbReference type="PROSITE" id="PS50212"/>
    </source>
</evidence>
<evidence type="ECO:0000313" key="3">
    <source>
        <dbReference type="EMBL" id="CDQ99733.1"/>
    </source>
</evidence>
<dbReference type="PaxDb" id="8022-A0A060Z6R2"/>
<dbReference type="Gene3D" id="1.20.870.10">
    <property type="entry name" value="Son of sevenless (SoS) protein Chain: S domain 1"/>
    <property type="match status" value="1"/>
</dbReference>
<reference evidence="3" key="1">
    <citation type="journal article" date="2014" name="Nat. Commun.">
        <title>The rainbow trout genome provides novel insights into evolution after whole-genome duplication in vertebrates.</title>
        <authorList>
            <person name="Berthelot C."/>
            <person name="Brunet F."/>
            <person name="Chalopin D."/>
            <person name="Juanchich A."/>
            <person name="Bernard M."/>
            <person name="Noel B."/>
            <person name="Bento P."/>
            <person name="Da Silva C."/>
            <person name="Labadie K."/>
            <person name="Alberti A."/>
            <person name="Aury J.M."/>
            <person name="Louis A."/>
            <person name="Dehais P."/>
            <person name="Bardou P."/>
            <person name="Montfort J."/>
            <person name="Klopp C."/>
            <person name="Cabau C."/>
            <person name="Gaspin C."/>
            <person name="Thorgaard G.H."/>
            <person name="Boussaha M."/>
            <person name="Quillet E."/>
            <person name="Guyomard R."/>
            <person name="Galiana D."/>
            <person name="Bobe J."/>
            <person name="Volff J.N."/>
            <person name="Genet C."/>
            <person name="Wincker P."/>
            <person name="Jaillon O."/>
            <person name="Roest Crollius H."/>
            <person name="Guiguen Y."/>
        </authorList>
    </citation>
    <scope>NUCLEOTIDE SEQUENCE [LARGE SCALE GENOMIC DNA]</scope>
</reference>
<dbReference type="InterPro" id="IPR000651">
    <property type="entry name" value="Ras-like_Gua-exchang_fac_N"/>
</dbReference>
<evidence type="ECO:0000256" key="1">
    <source>
        <dbReference type="PROSITE-ProRule" id="PRU00135"/>
    </source>
</evidence>
<proteinExistence type="predicted"/>
<dbReference type="EMBL" id="FR949625">
    <property type="protein sequence ID" value="CDQ99733.1"/>
    <property type="molecule type" value="Genomic_DNA"/>
</dbReference>
<accession>A0A060Z6R2</accession>